<protein>
    <submittedName>
        <fullName evidence="1">Uncharacterized protein</fullName>
    </submittedName>
</protein>
<proteinExistence type="predicted"/>
<accession>F8LEH3</accession>
<name>F8LEH3_9BACT</name>
<dbReference type="AlphaFoldDB" id="F8LEH3"/>
<gene>
    <name evidence="1" type="ORF">WCH_AA00460</name>
</gene>
<organism evidence="1">
    <name type="scientific">Waddlia chondrophila 2032/99</name>
    <dbReference type="NCBI Taxonomy" id="765953"/>
    <lineage>
        <taxon>Bacteria</taxon>
        <taxon>Pseudomonadati</taxon>
        <taxon>Chlamydiota</taxon>
        <taxon>Chlamydiia</taxon>
        <taxon>Parachlamydiales</taxon>
        <taxon>Waddliaceae</taxon>
        <taxon>Waddlia</taxon>
    </lineage>
</organism>
<sequence length="28" mass="3451">MRKDREMNTLTRALRHFWAKDEQAPSFD</sequence>
<reference evidence="1" key="1">
    <citation type="submission" date="2011-05" db="EMBL/GenBank/DDBJ databases">
        <title>Unity in variety -- the pan-genome of the Chlamydiae.</title>
        <authorList>
            <person name="Collingro A."/>
            <person name="Tischler P."/>
            <person name="Weinmaier T."/>
            <person name="Penz T."/>
            <person name="Heinz E."/>
            <person name="Brunham R.C."/>
            <person name="Read T.D."/>
            <person name="Bavoil P.M."/>
            <person name="Sachse K."/>
            <person name="Kahane S."/>
            <person name="Friedman M.G."/>
            <person name="Rattei T."/>
            <person name="Myers G.S.A."/>
            <person name="Horn M."/>
        </authorList>
    </citation>
    <scope>NUCLEOTIDE SEQUENCE</scope>
    <source>
        <strain evidence="1">2032/99</strain>
    </source>
</reference>
<dbReference type="EMBL" id="FR872658">
    <property type="protein sequence ID" value="CCB91891.1"/>
    <property type="molecule type" value="Genomic_DNA"/>
</dbReference>
<evidence type="ECO:0000313" key="1">
    <source>
        <dbReference type="EMBL" id="CCB91891.1"/>
    </source>
</evidence>